<evidence type="ECO:0000256" key="1">
    <source>
        <dbReference type="SAM" id="MobiDB-lite"/>
    </source>
</evidence>
<reference evidence="2" key="1">
    <citation type="submission" date="2021-02" db="EMBL/GenBank/DDBJ databases">
        <authorList>
            <person name="Dougan E. K."/>
            <person name="Rhodes N."/>
            <person name="Thang M."/>
            <person name="Chan C."/>
        </authorList>
    </citation>
    <scope>NUCLEOTIDE SEQUENCE</scope>
</reference>
<evidence type="ECO:0000313" key="2">
    <source>
        <dbReference type="EMBL" id="CAE8699089.1"/>
    </source>
</evidence>
<gene>
    <name evidence="2" type="ORF">PGLA2088_LOCUS31017</name>
</gene>
<sequence length="104" mass="11251">MMQSAIGTPEQRRWSSSALVESGFADASDNNNSNNNNKTKNNNNNNNNNYNNNSNFVNNEEPGNAASSRSLPSPAAPPSFGILACELVDEVLLPDRAAVERQLQ</sequence>
<feature type="compositionally biased region" description="Low complexity" evidence="1">
    <location>
        <begin position="30"/>
        <end position="73"/>
    </location>
</feature>
<dbReference type="Proteomes" id="UP000626109">
    <property type="component" value="Unassembled WGS sequence"/>
</dbReference>
<proteinExistence type="predicted"/>
<accession>A0A813KAY2</accession>
<dbReference type="EMBL" id="CAJNNW010029120">
    <property type="protein sequence ID" value="CAE8699089.1"/>
    <property type="molecule type" value="Genomic_DNA"/>
</dbReference>
<comment type="caution">
    <text evidence="2">The sequence shown here is derived from an EMBL/GenBank/DDBJ whole genome shotgun (WGS) entry which is preliminary data.</text>
</comment>
<name>A0A813KAY2_POLGL</name>
<feature type="region of interest" description="Disordered" evidence="1">
    <location>
        <begin position="1"/>
        <end position="79"/>
    </location>
</feature>
<dbReference type="AlphaFoldDB" id="A0A813KAY2"/>
<protein>
    <submittedName>
        <fullName evidence="2">Uncharacterized protein</fullName>
    </submittedName>
</protein>
<feature type="non-terminal residue" evidence="2">
    <location>
        <position position="1"/>
    </location>
</feature>
<evidence type="ECO:0000313" key="3">
    <source>
        <dbReference type="Proteomes" id="UP000626109"/>
    </source>
</evidence>
<organism evidence="2 3">
    <name type="scientific">Polarella glacialis</name>
    <name type="common">Dinoflagellate</name>
    <dbReference type="NCBI Taxonomy" id="89957"/>
    <lineage>
        <taxon>Eukaryota</taxon>
        <taxon>Sar</taxon>
        <taxon>Alveolata</taxon>
        <taxon>Dinophyceae</taxon>
        <taxon>Suessiales</taxon>
        <taxon>Suessiaceae</taxon>
        <taxon>Polarella</taxon>
    </lineage>
</organism>